<evidence type="ECO:0008006" key="3">
    <source>
        <dbReference type="Google" id="ProtNLM"/>
    </source>
</evidence>
<dbReference type="EMBL" id="CP003532">
    <property type="protein sequence ID" value="AFK06822.1"/>
    <property type="molecule type" value="Genomic_DNA"/>
</dbReference>
<gene>
    <name evidence="1" type="ORF">Theba_1117</name>
</gene>
<dbReference type="Pfam" id="PF08843">
    <property type="entry name" value="AbiEii"/>
    <property type="match status" value="1"/>
</dbReference>
<accession>I2F4G9</accession>
<evidence type="ECO:0000313" key="2">
    <source>
        <dbReference type="Proteomes" id="UP000002881"/>
    </source>
</evidence>
<proteinExistence type="predicted"/>
<dbReference type="AlphaFoldDB" id="I2F4G9"/>
<dbReference type="HOGENOM" id="CLU_106275_1_0_0"/>
<name>I2F4G9_9BACT</name>
<dbReference type="InterPro" id="IPR014942">
    <property type="entry name" value="AbiEii"/>
</dbReference>
<dbReference type="GeneID" id="87106947"/>
<dbReference type="Proteomes" id="UP000002881">
    <property type="component" value="Chromosome"/>
</dbReference>
<reference evidence="1 2" key="1">
    <citation type="journal article" date="2012" name="Genome Biol. Evol.">
        <title>Genome Sequence of the Mesophilic Thermotogales Bacterium Mesotoga prima MesG1.Ag.4.2 Reveals the Largest Thermotogales Genome To Date.</title>
        <authorList>
            <person name="Zhaxybayeva O."/>
            <person name="Swithers K.S."/>
            <person name="Foght J."/>
            <person name="Green A.G."/>
            <person name="Bruce D."/>
            <person name="Detter C."/>
            <person name="Han S."/>
            <person name="Teshima H."/>
            <person name="Han J."/>
            <person name="Woyke T."/>
            <person name="Pitluck S."/>
            <person name="Nolan M."/>
            <person name="Ivanova N."/>
            <person name="Pati A."/>
            <person name="Land M.L."/>
            <person name="Dlutek M."/>
            <person name="Doolittle W.F."/>
            <person name="Noll K.M."/>
            <person name="Nesbo C.L."/>
        </authorList>
    </citation>
    <scope>NUCLEOTIDE SEQUENCE [LARGE SCALE GENOMIC DNA]</scope>
    <source>
        <strain evidence="2">mesG1.Ag.4.2</strain>
    </source>
</reference>
<organism evidence="1 2">
    <name type="scientific">Mesotoga prima MesG1.Ag.4.2</name>
    <dbReference type="NCBI Taxonomy" id="660470"/>
    <lineage>
        <taxon>Bacteria</taxon>
        <taxon>Thermotogati</taxon>
        <taxon>Thermotogota</taxon>
        <taxon>Thermotogae</taxon>
        <taxon>Kosmotogales</taxon>
        <taxon>Kosmotogaceae</taxon>
        <taxon>Mesotoga</taxon>
    </lineage>
</organism>
<dbReference type="STRING" id="660470.Theba_1117"/>
<sequence length="214" mass="24511">MLRTGRLSSQTVNLLDTLQNKLPNFYLAGDTALAMHYEHRVSFDLDFFSAESYRPEVLLEYLKQFGVSVENVRIQTGNLEAEIEGVRASSFEYHYALVEPLEKYKSLDVASVIDIAAMKLSAIAARAEKKDYFDLAEILKREPSKKVLQAFIKKYGREVDLYHIIRAVTFFDDVEASPDPFGAVLTWKEVKEFLEAKNKELFDVAKTLVRLDQD</sequence>
<dbReference type="eggNOG" id="ENOG50337Y9">
    <property type="taxonomic scope" value="Bacteria"/>
</dbReference>
<keyword evidence="2" id="KW-1185">Reference proteome</keyword>
<evidence type="ECO:0000313" key="1">
    <source>
        <dbReference type="EMBL" id="AFK06822.1"/>
    </source>
</evidence>
<dbReference type="RefSeq" id="WP_014730817.1">
    <property type="nucleotide sequence ID" value="NC_017934.1"/>
</dbReference>
<dbReference type="KEGG" id="mpg:Theba_1117"/>
<protein>
    <recommendedName>
        <fullName evidence="3">Nucleotidyl transferase AbiEii toxin, Type IV TA system</fullName>
    </recommendedName>
</protein>